<feature type="transmembrane region" description="Helical" evidence="1">
    <location>
        <begin position="32"/>
        <end position="52"/>
    </location>
</feature>
<reference evidence="2" key="1">
    <citation type="submission" date="2020-04" db="EMBL/GenBank/DDBJ databases">
        <authorList>
            <person name="Chiriac C."/>
            <person name="Salcher M."/>
            <person name="Ghai R."/>
            <person name="Kavagutti S V."/>
        </authorList>
    </citation>
    <scope>NUCLEOTIDE SEQUENCE</scope>
</reference>
<keyword evidence="1" id="KW-0472">Membrane</keyword>
<name>A0A6J5LXX4_9CAUD</name>
<accession>A0A6J5LXX4</accession>
<evidence type="ECO:0000313" key="2">
    <source>
        <dbReference type="EMBL" id="CAB4139444.1"/>
    </source>
</evidence>
<organism evidence="2">
    <name type="scientific">uncultured Caudovirales phage</name>
    <dbReference type="NCBI Taxonomy" id="2100421"/>
    <lineage>
        <taxon>Viruses</taxon>
        <taxon>Duplodnaviria</taxon>
        <taxon>Heunggongvirae</taxon>
        <taxon>Uroviricota</taxon>
        <taxon>Caudoviricetes</taxon>
        <taxon>Peduoviridae</taxon>
        <taxon>Maltschvirus</taxon>
        <taxon>Maltschvirus maltsch</taxon>
    </lineage>
</organism>
<gene>
    <name evidence="2" type="ORF">UFOVP338_42</name>
</gene>
<keyword evidence="1" id="KW-1133">Transmembrane helix</keyword>
<dbReference type="EMBL" id="LR796351">
    <property type="protein sequence ID" value="CAB4139444.1"/>
    <property type="molecule type" value="Genomic_DNA"/>
</dbReference>
<proteinExistence type="predicted"/>
<sequence length="55" mass="5998">MSQFIPVEDEPQVAVKPLELESPDEVLGTLKVVLFLIGVIAIAPFVVGYLLAELF</sequence>
<keyword evidence="1" id="KW-0812">Transmembrane</keyword>
<protein>
    <submittedName>
        <fullName evidence="2">Uncharacterized protein</fullName>
    </submittedName>
</protein>
<evidence type="ECO:0000256" key="1">
    <source>
        <dbReference type="SAM" id="Phobius"/>
    </source>
</evidence>